<organism evidence="2 3">
    <name type="scientific">Nocardioides piscis</name>
    <dbReference type="NCBI Taxonomy" id="2714938"/>
    <lineage>
        <taxon>Bacteria</taxon>
        <taxon>Bacillati</taxon>
        <taxon>Actinomycetota</taxon>
        <taxon>Actinomycetes</taxon>
        <taxon>Propionibacteriales</taxon>
        <taxon>Nocardioidaceae</taxon>
        <taxon>Nocardioides</taxon>
    </lineage>
</organism>
<gene>
    <name evidence="2" type="ORF">G7071_06335</name>
</gene>
<proteinExistence type="predicted"/>
<feature type="transmembrane region" description="Helical" evidence="1">
    <location>
        <begin position="38"/>
        <end position="55"/>
    </location>
</feature>
<dbReference type="EMBL" id="CP049866">
    <property type="protein sequence ID" value="QIK75103.1"/>
    <property type="molecule type" value="Genomic_DNA"/>
</dbReference>
<keyword evidence="1" id="KW-0472">Membrane</keyword>
<keyword evidence="1" id="KW-1133">Transmembrane helix</keyword>
<name>A0A6G7YE81_9ACTN</name>
<dbReference type="SUPFAM" id="SSF55961">
    <property type="entry name" value="Bet v1-like"/>
    <property type="match status" value="1"/>
</dbReference>
<feature type="transmembrane region" description="Helical" evidence="1">
    <location>
        <begin position="12"/>
        <end position="32"/>
    </location>
</feature>
<dbReference type="RefSeq" id="WP_166316319.1">
    <property type="nucleotide sequence ID" value="NZ_CP049866.1"/>
</dbReference>
<reference evidence="2 3" key="1">
    <citation type="submission" date="2020-03" db="EMBL/GenBank/DDBJ databases">
        <title>Nocardioides sp. nov., isolated from fish.</title>
        <authorList>
            <person name="Hyun D.-W."/>
            <person name="Bae J.-W."/>
        </authorList>
    </citation>
    <scope>NUCLEOTIDE SEQUENCE [LARGE SCALE GENOMIC DNA]</scope>
    <source>
        <strain evidence="2 3">HDW12A</strain>
    </source>
</reference>
<keyword evidence="3" id="KW-1185">Reference proteome</keyword>
<evidence type="ECO:0000313" key="2">
    <source>
        <dbReference type="EMBL" id="QIK75103.1"/>
    </source>
</evidence>
<keyword evidence="1" id="KW-0812">Transmembrane</keyword>
<sequence>MDDELTPRTRLVTMLVVVVPIAVAATILAAWMGRLDTALFFVGVPCLMAFVIGILPGRTSAGAVFQVVTVALLLVSAFLHEGALCVLLVSPLVYGMAFTVYGLARLAEQADKRRYGLGALLVLVALEGATPGMRVSPQHEVDAERIVAADCADFEASLARGPRIDQEADRGWLLRVAQYPTPTTATGAGLDLGDTWELGMPAGTITTEVVERAERRIVFDVTADGARTTRWVTLQQGTLTWEQADEGCRADLSLSFVRDLDPAFWFGPLAELFMGAGAEAFLASLD</sequence>
<feature type="transmembrane region" description="Helical" evidence="1">
    <location>
        <begin position="86"/>
        <end position="104"/>
    </location>
</feature>
<evidence type="ECO:0000256" key="1">
    <source>
        <dbReference type="SAM" id="Phobius"/>
    </source>
</evidence>
<feature type="transmembrane region" description="Helical" evidence="1">
    <location>
        <begin position="62"/>
        <end position="80"/>
    </location>
</feature>
<dbReference type="AlphaFoldDB" id="A0A6G7YE81"/>
<accession>A0A6G7YE81</accession>
<evidence type="ECO:0000313" key="3">
    <source>
        <dbReference type="Proteomes" id="UP000502035"/>
    </source>
</evidence>
<dbReference type="KEGG" id="npi:G7071_06335"/>
<protein>
    <submittedName>
        <fullName evidence="2">Uncharacterized protein</fullName>
    </submittedName>
</protein>
<dbReference type="Proteomes" id="UP000502035">
    <property type="component" value="Chromosome"/>
</dbReference>